<proteinExistence type="predicted"/>
<dbReference type="InterPro" id="IPR002893">
    <property type="entry name" value="Znf_MYND"/>
</dbReference>
<protein>
    <recommendedName>
        <fullName evidence="5">MYND-type domain-containing protein</fullName>
    </recommendedName>
</protein>
<dbReference type="Gene3D" id="6.10.140.2220">
    <property type="match status" value="1"/>
</dbReference>
<accession>A0AAW1Q1X9</accession>
<evidence type="ECO:0000259" key="5">
    <source>
        <dbReference type="PROSITE" id="PS50865"/>
    </source>
</evidence>
<organism evidence="6 7">
    <name type="scientific">[Myrmecia] bisecta</name>
    <dbReference type="NCBI Taxonomy" id="41462"/>
    <lineage>
        <taxon>Eukaryota</taxon>
        <taxon>Viridiplantae</taxon>
        <taxon>Chlorophyta</taxon>
        <taxon>core chlorophytes</taxon>
        <taxon>Trebouxiophyceae</taxon>
        <taxon>Trebouxiales</taxon>
        <taxon>Trebouxiaceae</taxon>
        <taxon>Myrmecia</taxon>
    </lineage>
</organism>
<evidence type="ECO:0000256" key="3">
    <source>
        <dbReference type="ARBA" id="ARBA00022833"/>
    </source>
</evidence>
<keyword evidence="3" id="KW-0862">Zinc</keyword>
<evidence type="ECO:0000256" key="4">
    <source>
        <dbReference type="PROSITE-ProRule" id="PRU00134"/>
    </source>
</evidence>
<sequence length="283" mass="30409">MNNQFLIFQPGQEEQAAAALDKGFAEVAADTPAALEVRQRSAWGQRQSTTAYPVIKGEAYMINCKKDFTAAGRLVIPKFVHALCALLKCTPSQLLVVPVAESAIVVGTLASAQAVALLTNPAKLATLESSDTRFLLSYQPMIPKDVPGAAESVWVEWQPYGPSVPSARVPPDLVQLVTAMLSSVQRSDASANPLQMTPQVLQQLQQVVAARTQGSSRQAPPALPEAPARLPKLCSRCEQACERPKLCSGCGVARYCSAACQSRDWKQHKPGCREWAAGRTKPS</sequence>
<dbReference type="AlphaFoldDB" id="A0AAW1Q1X9"/>
<evidence type="ECO:0000313" key="6">
    <source>
        <dbReference type="EMBL" id="KAK9815736.1"/>
    </source>
</evidence>
<keyword evidence="1" id="KW-0479">Metal-binding</keyword>
<dbReference type="Proteomes" id="UP001489004">
    <property type="component" value="Unassembled WGS sequence"/>
</dbReference>
<dbReference type="SUPFAM" id="SSF144232">
    <property type="entry name" value="HIT/MYND zinc finger-like"/>
    <property type="match status" value="1"/>
</dbReference>
<dbReference type="PROSITE" id="PS50865">
    <property type="entry name" value="ZF_MYND_2"/>
    <property type="match status" value="1"/>
</dbReference>
<evidence type="ECO:0000313" key="7">
    <source>
        <dbReference type="Proteomes" id="UP001489004"/>
    </source>
</evidence>
<gene>
    <name evidence="6" type="ORF">WJX72_008739</name>
</gene>
<comment type="caution">
    <text evidence="6">The sequence shown here is derived from an EMBL/GenBank/DDBJ whole genome shotgun (WGS) entry which is preliminary data.</text>
</comment>
<feature type="domain" description="MYND-type" evidence="5">
    <location>
        <begin position="234"/>
        <end position="272"/>
    </location>
</feature>
<keyword evidence="2 4" id="KW-0863">Zinc-finger</keyword>
<evidence type="ECO:0000256" key="2">
    <source>
        <dbReference type="ARBA" id="ARBA00022771"/>
    </source>
</evidence>
<dbReference type="Pfam" id="PF01753">
    <property type="entry name" value="zf-MYND"/>
    <property type="match status" value="1"/>
</dbReference>
<dbReference type="PROSITE" id="PS01360">
    <property type="entry name" value="ZF_MYND_1"/>
    <property type="match status" value="1"/>
</dbReference>
<evidence type="ECO:0000256" key="1">
    <source>
        <dbReference type="ARBA" id="ARBA00022723"/>
    </source>
</evidence>
<keyword evidence="7" id="KW-1185">Reference proteome</keyword>
<dbReference type="EMBL" id="JALJOR010000006">
    <property type="protein sequence ID" value="KAK9815736.1"/>
    <property type="molecule type" value="Genomic_DNA"/>
</dbReference>
<name>A0AAW1Q1X9_9CHLO</name>
<reference evidence="6 7" key="1">
    <citation type="journal article" date="2024" name="Nat. Commun.">
        <title>Phylogenomics reveals the evolutionary origins of lichenization in chlorophyte algae.</title>
        <authorList>
            <person name="Puginier C."/>
            <person name="Libourel C."/>
            <person name="Otte J."/>
            <person name="Skaloud P."/>
            <person name="Haon M."/>
            <person name="Grisel S."/>
            <person name="Petersen M."/>
            <person name="Berrin J.G."/>
            <person name="Delaux P.M."/>
            <person name="Dal Grande F."/>
            <person name="Keller J."/>
        </authorList>
    </citation>
    <scope>NUCLEOTIDE SEQUENCE [LARGE SCALE GENOMIC DNA]</scope>
    <source>
        <strain evidence="6 7">SAG 2043</strain>
    </source>
</reference>
<dbReference type="GO" id="GO:0008270">
    <property type="term" value="F:zinc ion binding"/>
    <property type="evidence" value="ECO:0007669"/>
    <property type="project" value="UniProtKB-KW"/>
</dbReference>